<evidence type="ECO:0000313" key="17">
    <source>
        <dbReference type="Proteomes" id="UP001302745"/>
    </source>
</evidence>
<dbReference type="SMART" id="SM00861">
    <property type="entry name" value="Transket_pyr"/>
    <property type="match status" value="1"/>
</dbReference>
<accession>A0AAN6VJA0</accession>
<evidence type="ECO:0000256" key="12">
    <source>
        <dbReference type="PIRSR" id="PIRSR605478-3"/>
    </source>
</evidence>
<dbReference type="PROSITE" id="PS00802">
    <property type="entry name" value="TRANSKETOLASE_2"/>
    <property type="match status" value="1"/>
</dbReference>
<evidence type="ECO:0000256" key="2">
    <source>
        <dbReference type="ARBA" id="ARBA00007131"/>
    </source>
</evidence>
<dbReference type="GO" id="GO:0046872">
    <property type="term" value="F:metal ion binding"/>
    <property type="evidence" value="ECO:0007669"/>
    <property type="project" value="UniProtKB-KW"/>
</dbReference>
<evidence type="ECO:0000256" key="9">
    <source>
        <dbReference type="ARBA" id="ARBA00049473"/>
    </source>
</evidence>
<gene>
    <name evidence="16" type="ORF">C8A00DRAFT_16125</name>
</gene>
<feature type="binding site" evidence="11">
    <location>
        <position position="525"/>
    </location>
    <ligand>
        <name>substrate</name>
    </ligand>
</feature>
<dbReference type="InterPro" id="IPR009014">
    <property type="entry name" value="Transketo_C/PFOR_II"/>
</dbReference>
<dbReference type="Gene3D" id="3.40.50.920">
    <property type="match status" value="1"/>
</dbReference>
<comment type="cofactor">
    <cofactor evidence="13">
        <name>Mg(2+)</name>
        <dbReference type="ChEBI" id="CHEBI:18420"/>
    </cofactor>
    <text evidence="13">Binds 1 Mg(2+) ion per subunit. Can also utilize other divalent metal cations, such as Ca(2+), Mn(2+) and Co(2+).</text>
</comment>
<feature type="binding site" evidence="11">
    <location>
        <position position="529"/>
    </location>
    <ligand>
        <name>substrate</name>
    </ligand>
</feature>
<keyword evidence="17" id="KW-1185">Reference proteome</keyword>
<feature type="binding site" evidence="11">
    <location>
        <position position="67"/>
    </location>
    <ligand>
        <name>substrate</name>
    </ligand>
</feature>
<evidence type="ECO:0000256" key="11">
    <source>
        <dbReference type="PIRSR" id="PIRSR605478-2"/>
    </source>
</evidence>
<feature type="binding site" evidence="11">
    <location>
        <position position="517"/>
    </location>
    <ligand>
        <name>substrate</name>
    </ligand>
</feature>
<feature type="site" description="Important for catalytic activity" evidence="14">
    <location>
        <position position="67"/>
    </location>
</feature>
<dbReference type="PANTHER" id="PTHR43522">
    <property type="entry name" value="TRANSKETOLASE"/>
    <property type="match status" value="1"/>
</dbReference>
<dbReference type="InterPro" id="IPR005475">
    <property type="entry name" value="Transketolase-like_Pyr-bd"/>
</dbReference>
<comment type="caution">
    <text evidence="16">The sequence shown here is derived from an EMBL/GenBank/DDBJ whole genome shotgun (WGS) entry which is preliminary data.</text>
</comment>
<dbReference type="InterPro" id="IPR005474">
    <property type="entry name" value="Transketolase_N"/>
</dbReference>
<evidence type="ECO:0000313" key="16">
    <source>
        <dbReference type="EMBL" id="KAK4152582.1"/>
    </source>
</evidence>
<keyword evidence="7 13" id="KW-0460">Magnesium</keyword>
<feature type="binding site" evidence="13">
    <location>
        <position position="228"/>
    </location>
    <ligand>
        <name>Mg(2+)</name>
        <dbReference type="ChEBI" id="CHEBI:18420"/>
    </ligand>
</feature>
<dbReference type="GO" id="GO:0004802">
    <property type="term" value="F:transketolase activity"/>
    <property type="evidence" value="ECO:0007669"/>
    <property type="project" value="UniProtKB-EC"/>
</dbReference>
<keyword evidence="6 13" id="KW-0479">Metal-binding</keyword>
<dbReference type="SUPFAM" id="SSF52922">
    <property type="entry name" value="TK C-terminal domain-like"/>
    <property type="match status" value="1"/>
</dbReference>
<feature type="site" description="Important for catalytic activity" evidence="14">
    <location>
        <position position="305"/>
    </location>
</feature>
<dbReference type="AlphaFoldDB" id="A0AAN6VJA0"/>
<feature type="active site" description="Proton donor" evidence="10">
    <location>
        <position position="465"/>
    </location>
</feature>
<dbReference type="Pfam" id="PF22613">
    <property type="entry name" value="Transketolase_C_1"/>
    <property type="match status" value="1"/>
</dbReference>
<feature type="binding site" evidence="12">
    <location>
        <position position="493"/>
    </location>
    <ligand>
        <name>thiamine diphosphate</name>
        <dbReference type="ChEBI" id="CHEBI:58937"/>
    </ligand>
</feature>
<evidence type="ECO:0000256" key="6">
    <source>
        <dbReference type="ARBA" id="ARBA00022723"/>
    </source>
</evidence>
<keyword evidence="8 12" id="KW-0786">Thiamine pyrophosphate</keyword>
<dbReference type="Pfam" id="PF02779">
    <property type="entry name" value="Transket_pyr"/>
    <property type="match status" value="1"/>
</dbReference>
<feature type="binding site" evidence="12">
    <location>
        <position position="228"/>
    </location>
    <ligand>
        <name>thiamine diphosphate</name>
        <dbReference type="ChEBI" id="CHEBI:58937"/>
    </ligand>
</feature>
<evidence type="ECO:0000256" key="13">
    <source>
        <dbReference type="PIRSR" id="PIRSR605478-4"/>
    </source>
</evidence>
<dbReference type="InterPro" id="IPR055152">
    <property type="entry name" value="Transketolase-like_C_2"/>
</dbReference>
<dbReference type="InterPro" id="IPR020826">
    <property type="entry name" value="Transketolase_BS"/>
</dbReference>
<evidence type="ECO:0000256" key="3">
    <source>
        <dbReference type="ARBA" id="ARBA00011738"/>
    </source>
</evidence>
<evidence type="ECO:0000256" key="8">
    <source>
        <dbReference type="ARBA" id="ARBA00023052"/>
    </source>
</evidence>
<organism evidence="16 17">
    <name type="scientific">Chaetomidium leptoderma</name>
    <dbReference type="NCBI Taxonomy" id="669021"/>
    <lineage>
        <taxon>Eukaryota</taxon>
        <taxon>Fungi</taxon>
        <taxon>Dikarya</taxon>
        <taxon>Ascomycota</taxon>
        <taxon>Pezizomycotina</taxon>
        <taxon>Sordariomycetes</taxon>
        <taxon>Sordariomycetidae</taxon>
        <taxon>Sordariales</taxon>
        <taxon>Chaetomiaceae</taxon>
        <taxon>Chaetomidium</taxon>
    </lineage>
</organism>
<feature type="domain" description="Transketolase-like pyrimidine-binding" evidence="15">
    <location>
        <begin position="398"/>
        <end position="581"/>
    </location>
</feature>
<dbReference type="PANTHER" id="PTHR43522:SF6">
    <property type="entry name" value="TRANSKETOLASE-LIKE PYRIMIDINE-BINDING DOMAIN-CONTAINING PROTEIN-RELATED"/>
    <property type="match status" value="1"/>
</dbReference>
<dbReference type="EMBL" id="MU856969">
    <property type="protein sequence ID" value="KAK4152582.1"/>
    <property type="molecule type" value="Genomic_DNA"/>
</dbReference>
<dbReference type="FunFam" id="3.40.50.970:FF:000004">
    <property type="entry name" value="Transketolase"/>
    <property type="match status" value="1"/>
</dbReference>
<feature type="binding site" evidence="12">
    <location>
        <begin position="157"/>
        <end position="159"/>
    </location>
    <ligand>
        <name>thiamine diphosphate</name>
        <dbReference type="ChEBI" id="CHEBI:58937"/>
    </ligand>
</feature>
<dbReference type="InterPro" id="IPR029061">
    <property type="entry name" value="THDP-binding"/>
</dbReference>
<comment type="cofactor">
    <cofactor evidence="12">
        <name>thiamine diphosphate</name>
        <dbReference type="ChEBI" id="CHEBI:58937"/>
    </cofactor>
    <text evidence="12">Binds 1 thiamine pyrophosphate per subunit. During the reaction, the substrate forms a covalent intermediate with the cofactor.</text>
</comment>
<dbReference type="GO" id="GO:0006098">
    <property type="term" value="P:pentose-phosphate shunt"/>
    <property type="evidence" value="ECO:0007669"/>
    <property type="project" value="TreeGrafter"/>
</dbReference>
<dbReference type="Gene3D" id="3.40.50.970">
    <property type="match status" value="2"/>
</dbReference>
<reference evidence="16" key="2">
    <citation type="submission" date="2023-05" db="EMBL/GenBank/DDBJ databases">
        <authorList>
            <consortium name="Lawrence Berkeley National Laboratory"/>
            <person name="Steindorff A."/>
            <person name="Hensen N."/>
            <person name="Bonometti L."/>
            <person name="Westerberg I."/>
            <person name="Brannstrom I.O."/>
            <person name="Guillou S."/>
            <person name="Cros-Aarteil S."/>
            <person name="Calhoun S."/>
            <person name="Haridas S."/>
            <person name="Kuo A."/>
            <person name="Mondo S."/>
            <person name="Pangilinan J."/>
            <person name="Riley R."/>
            <person name="Labutti K."/>
            <person name="Andreopoulos B."/>
            <person name="Lipzen A."/>
            <person name="Chen C."/>
            <person name="Yanf M."/>
            <person name="Daum C."/>
            <person name="Ng V."/>
            <person name="Clum A."/>
            <person name="Ohm R."/>
            <person name="Martin F."/>
            <person name="Silar P."/>
            <person name="Natvig D."/>
            <person name="Lalanne C."/>
            <person name="Gautier V."/>
            <person name="Ament-Velasquez S.L."/>
            <person name="Kruys A."/>
            <person name="Hutchinson M.I."/>
            <person name="Powell A.J."/>
            <person name="Barry K."/>
            <person name="Miller A.N."/>
            <person name="Grigoriev I.V."/>
            <person name="Debuchy R."/>
            <person name="Gladieux P."/>
            <person name="Thoren M.H."/>
            <person name="Johannesson H."/>
        </authorList>
    </citation>
    <scope>NUCLEOTIDE SEQUENCE</scope>
    <source>
        <strain evidence="16">CBS 538.74</strain>
    </source>
</reference>
<dbReference type="InterPro" id="IPR049557">
    <property type="entry name" value="Transketolase_CS"/>
</dbReference>
<feature type="binding site" evidence="11">
    <location>
        <position position="576"/>
    </location>
    <ligand>
        <name>substrate</name>
    </ligand>
</feature>
<feature type="binding site" evidence="11">
    <location>
        <position position="305"/>
    </location>
    <ligand>
        <name>substrate</name>
    </ligand>
</feature>
<comment type="similarity">
    <text evidence="2">Belongs to the transketolase family.</text>
</comment>
<evidence type="ECO:0000256" key="5">
    <source>
        <dbReference type="ARBA" id="ARBA00022679"/>
    </source>
</evidence>
<feature type="binding site" evidence="12">
    <location>
        <position position="305"/>
    </location>
    <ligand>
        <name>thiamine diphosphate</name>
        <dbReference type="ChEBI" id="CHEBI:58937"/>
    </ligand>
</feature>
<keyword evidence="5" id="KW-0808">Transferase</keyword>
<dbReference type="FunFam" id="3.40.50.970:FF:000003">
    <property type="entry name" value="Transketolase"/>
    <property type="match status" value="1"/>
</dbReference>
<feature type="binding site" evidence="11">
    <location>
        <position position="401"/>
    </location>
    <ligand>
        <name>substrate</name>
    </ligand>
</feature>
<protein>
    <recommendedName>
        <fullName evidence="4">transketolase</fullName>
        <ecNumber evidence="4">2.2.1.1</ecNumber>
    </recommendedName>
</protein>
<feature type="binding site" evidence="12">
    <location>
        <position position="107"/>
    </location>
    <ligand>
        <name>thiamine diphosphate</name>
        <dbReference type="ChEBI" id="CHEBI:58937"/>
    </ligand>
</feature>
<dbReference type="GO" id="GO:0005634">
    <property type="term" value="C:nucleus"/>
    <property type="evidence" value="ECO:0007669"/>
    <property type="project" value="TreeGrafter"/>
</dbReference>
<dbReference type="InterPro" id="IPR033247">
    <property type="entry name" value="Transketolase_fam"/>
</dbReference>
<dbReference type="Pfam" id="PF00456">
    <property type="entry name" value="Transketolase_N"/>
    <property type="match status" value="1"/>
</dbReference>
<comment type="cofactor">
    <cofactor evidence="1">
        <name>Co(2+)</name>
        <dbReference type="ChEBI" id="CHEBI:48828"/>
    </cofactor>
</comment>
<evidence type="ECO:0000256" key="4">
    <source>
        <dbReference type="ARBA" id="ARBA00013152"/>
    </source>
</evidence>
<evidence type="ECO:0000256" key="1">
    <source>
        <dbReference type="ARBA" id="ARBA00001941"/>
    </source>
</evidence>
<dbReference type="FunFam" id="3.40.50.920:FF:000012">
    <property type="entry name" value="Transketolase, variant 1"/>
    <property type="match status" value="1"/>
</dbReference>
<dbReference type="CDD" id="cd07033">
    <property type="entry name" value="TPP_PYR_DXS_TK_like"/>
    <property type="match status" value="1"/>
</dbReference>
<dbReference type="EC" id="2.2.1.1" evidence="4"/>
<evidence type="ECO:0000256" key="10">
    <source>
        <dbReference type="PIRSR" id="PIRSR605478-1"/>
    </source>
</evidence>
<dbReference type="InterPro" id="IPR005478">
    <property type="entry name" value="Transketolase_bac-like"/>
</dbReference>
<sequence length="739" mass="80880">MAPSAVTSSCVSAAALDHLPVKLAGKAPGQNGTTNGLQLRDVHTTSLVLRTFRCLIADLCEQFKGGHPGGAMGMAAIGVALWKYVMRYSPENPNFFNRDRFVLSNGHTCLWQYTFMHLVGYKNMTLDQLKSYHSTRTDSICPGHPEIEHEGIEVTTGPLGQGIANAVGLAMATKNLAATYNKPGFELVNNKTWCMIGDACLQEGVALEAISLAGHWRLDNLIVMYDNNQVTCDGSVDLANTEDVNAKMTASGWEVLEVADGDNNVEAIVAALVTARSSNSGKPVFVNIKTTIGVGSKVAGDAKAHGAAFGAEEVANIKKASGFDPEKHFVVSDTVYDFFGEIKSRGRHLESEWRELVSDYGNAYPDLAYEFALRVKGQFTKDWANIIPAKEDLPTAPTASRKSAGLVCNPLAERLKTFMVGTADLSPSVNMIWRDKVDFQHPDLRPTCGITGDYTGRYIHWGIREHAMAAISNGLAAFNKGTILPVTSSFFMFYLYAAPAVRMGALQRLQAIHIATHDSIGTGEDGPTHQPIELAALYRAMPNLLYMRPADSEETAGAFMTALSATDTPSILSLSRQNLTQYPQYSRRDGVARGAYVFIEQEDADVTLIGVGSEMSFAVRARDVLLERFNLKARVVSFPCQRLFERQPREYKAEVLQYRAGIPRVVIEAYAVNGWERYADAGYSMSSFGHSLPGAAAYKYFGYDDEVIAERVSAFVGEVKREGMESIRGEFRDLNVSEH</sequence>
<comment type="subunit">
    <text evidence="3">Homodimer.</text>
</comment>
<dbReference type="SUPFAM" id="SSF52518">
    <property type="entry name" value="Thiamin diphosphate-binding fold (THDP-binding)"/>
    <property type="match status" value="2"/>
</dbReference>
<evidence type="ECO:0000256" key="7">
    <source>
        <dbReference type="ARBA" id="ARBA00022842"/>
    </source>
</evidence>
<evidence type="ECO:0000256" key="14">
    <source>
        <dbReference type="PIRSR" id="PIRSR605478-5"/>
    </source>
</evidence>
<feature type="binding site" evidence="13">
    <location>
        <position position="198"/>
    </location>
    <ligand>
        <name>Mg(2+)</name>
        <dbReference type="ChEBI" id="CHEBI:18420"/>
    </ligand>
</feature>
<dbReference type="CDD" id="cd02012">
    <property type="entry name" value="TPP_TK"/>
    <property type="match status" value="1"/>
</dbReference>
<dbReference type="Proteomes" id="UP001302745">
    <property type="component" value="Unassembled WGS sequence"/>
</dbReference>
<feature type="binding site" evidence="11">
    <location>
        <position position="428"/>
    </location>
    <ligand>
        <name>substrate</name>
    </ligand>
</feature>
<dbReference type="NCBIfam" id="TIGR00232">
    <property type="entry name" value="tktlase_bact"/>
    <property type="match status" value="1"/>
</dbReference>
<dbReference type="GO" id="GO:0005829">
    <property type="term" value="C:cytosol"/>
    <property type="evidence" value="ECO:0007669"/>
    <property type="project" value="TreeGrafter"/>
</dbReference>
<evidence type="ECO:0000259" key="15">
    <source>
        <dbReference type="SMART" id="SM00861"/>
    </source>
</evidence>
<comment type="catalytic activity">
    <reaction evidence="9">
        <text>D-sedoheptulose 7-phosphate + D-glyceraldehyde 3-phosphate = aldehydo-D-ribose 5-phosphate + D-xylulose 5-phosphate</text>
        <dbReference type="Rhea" id="RHEA:10508"/>
        <dbReference type="ChEBI" id="CHEBI:57483"/>
        <dbReference type="ChEBI" id="CHEBI:57737"/>
        <dbReference type="ChEBI" id="CHEBI:58273"/>
        <dbReference type="ChEBI" id="CHEBI:59776"/>
        <dbReference type="EC" id="2.2.1.1"/>
    </reaction>
</comment>
<dbReference type="PROSITE" id="PS00801">
    <property type="entry name" value="TRANSKETOLASE_1"/>
    <property type="match status" value="1"/>
</dbReference>
<name>A0AAN6VJA0_9PEZI</name>
<reference evidence="16" key="1">
    <citation type="journal article" date="2023" name="Mol. Phylogenet. Evol.">
        <title>Genome-scale phylogeny and comparative genomics of the fungal order Sordariales.</title>
        <authorList>
            <person name="Hensen N."/>
            <person name="Bonometti L."/>
            <person name="Westerberg I."/>
            <person name="Brannstrom I.O."/>
            <person name="Guillou S."/>
            <person name="Cros-Aarteil S."/>
            <person name="Calhoun S."/>
            <person name="Haridas S."/>
            <person name="Kuo A."/>
            <person name="Mondo S."/>
            <person name="Pangilinan J."/>
            <person name="Riley R."/>
            <person name="LaButti K."/>
            <person name="Andreopoulos B."/>
            <person name="Lipzen A."/>
            <person name="Chen C."/>
            <person name="Yan M."/>
            <person name="Daum C."/>
            <person name="Ng V."/>
            <person name="Clum A."/>
            <person name="Steindorff A."/>
            <person name="Ohm R.A."/>
            <person name="Martin F."/>
            <person name="Silar P."/>
            <person name="Natvig D.O."/>
            <person name="Lalanne C."/>
            <person name="Gautier V."/>
            <person name="Ament-Velasquez S.L."/>
            <person name="Kruys A."/>
            <person name="Hutchinson M.I."/>
            <person name="Powell A.J."/>
            <person name="Barry K."/>
            <person name="Miller A.N."/>
            <person name="Grigoriev I.V."/>
            <person name="Debuchy R."/>
            <person name="Gladieux P."/>
            <person name="Hiltunen Thoren M."/>
            <person name="Johannesson H."/>
        </authorList>
    </citation>
    <scope>NUCLEOTIDE SEQUENCE</scope>
    <source>
        <strain evidence="16">CBS 538.74</strain>
    </source>
</reference>
<feature type="binding site" evidence="13">
    <location>
        <position position="230"/>
    </location>
    <ligand>
        <name>Mg(2+)</name>
        <dbReference type="ChEBI" id="CHEBI:18420"/>
    </ligand>
</feature>
<proteinExistence type="inferred from homology"/>